<reference evidence="3" key="1">
    <citation type="submission" date="2016-11" db="UniProtKB">
        <authorList>
            <consortium name="WormBaseParasite"/>
        </authorList>
    </citation>
    <scope>IDENTIFICATION</scope>
</reference>
<dbReference type="WBParaSite" id="maker-unitig_29673-snap-gene-0.2-mRNA-1">
    <property type="protein sequence ID" value="maker-unitig_29673-snap-gene-0.2-mRNA-1"/>
    <property type="gene ID" value="maker-unitig_29673-snap-gene-0.2"/>
</dbReference>
<dbReference type="Proteomes" id="UP000095280">
    <property type="component" value="Unplaced"/>
</dbReference>
<organism evidence="2 3">
    <name type="scientific">Macrostomum lignano</name>
    <dbReference type="NCBI Taxonomy" id="282301"/>
    <lineage>
        <taxon>Eukaryota</taxon>
        <taxon>Metazoa</taxon>
        <taxon>Spiralia</taxon>
        <taxon>Lophotrochozoa</taxon>
        <taxon>Platyhelminthes</taxon>
        <taxon>Rhabditophora</taxon>
        <taxon>Macrostomorpha</taxon>
        <taxon>Macrostomida</taxon>
        <taxon>Macrostomidae</taxon>
        <taxon>Macrostomum</taxon>
    </lineage>
</organism>
<evidence type="ECO:0000259" key="1">
    <source>
        <dbReference type="Pfam" id="PF13251"/>
    </source>
</evidence>
<evidence type="ECO:0000313" key="2">
    <source>
        <dbReference type="Proteomes" id="UP000095280"/>
    </source>
</evidence>
<dbReference type="Pfam" id="PF13251">
    <property type="entry name" value="DUF4042"/>
    <property type="match status" value="1"/>
</dbReference>
<keyword evidence="2" id="KW-1185">Reference proteome</keyword>
<evidence type="ECO:0000313" key="3">
    <source>
        <dbReference type="WBParaSite" id="maker-unitig_29673-snap-gene-0.2-mRNA-1"/>
    </source>
</evidence>
<sequence>MPSAELQGAGPHAFAHRAELDQFDSVTVAVTVPRSRSKKPLKKARCVAKGVTADSERRGPTARGLSGLELAGTPTLADLMLNRDGSRQPIGPISEPVSGLESFSASSRRFRASPRPLSPRCPHRLAGSLREMHRQILQALLAERSQATQAQLLRCVGQLAGNVPYQKLRPGLVTKIFKVASPFSPVRIAGREIGRPAVLRPAGIARRPRVRGVPLPSAGLPSVRPPPRPCSPDFTRLCWDRKLRRSSPPGWCSTACGWRILGATAGRSAADLSVCVSVCV</sequence>
<proteinExistence type="predicted"/>
<protein>
    <submittedName>
        <fullName evidence="3">DUF4042 domain-containing protein</fullName>
    </submittedName>
</protein>
<dbReference type="InterPro" id="IPR025283">
    <property type="entry name" value="DUF4042"/>
</dbReference>
<name>A0A1I8FCU7_9PLAT</name>
<feature type="domain" description="DUF4042" evidence="1">
    <location>
        <begin position="124"/>
        <end position="178"/>
    </location>
</feature>
<accession>A0A1I8FCU7</accession>
<dbReference type="AlphaFoldDB" id="A0A1I8FCU7"/>